<dbReference type="SMART" id="SM00279">
    <property type="entry name" value="HhH2"/>
    <property type="match status" value="1"/>
</dbReference>
<evidence type="ECO:0000313" key="8">
    <source>
        <dbReference type="EMBL" id="GAH29001.1"/>
    </source>
</evidence>
<evidence type="ECO:0008006" key="9">
    <source>
        <dbReference type="Google" id="ProtNLM"/>
    </source>
</evidence>
<gene>
    <name evidence="8" type="ORF">S03H2_10209</name>
</gene>
<keyword evidence="2" id="KW-0540">Nuclease</keyword>
<dbReference type="SUPFAM" id="SSF47807">
    <property type="entry name" value="5' to 3' exonuclease, C-terminal subdomain"/>
    <property type="match status" value="1"/>
</dbReference>
<dbReference type="PANTHER" id="PTHR11081">
    <property type="entry name" value="FLAP ENDONUCLEASE FAMILY MEMBER"/>
    <property type="match status" value="1"/>
</dbReference>
<evidence type="ECO:0000259" key="6">
    <source>
        <dbReference type="SMART" id="SM00484"/>
    </source>
</evidence>
<organism evidence="8">
    <name type="scientific">marine sediment metagenome</name>
    <dbReference type="NCBI Taxonomy" id="412755"/>
    <lineage>
        <taxon>unclassified sequences</taxon>
        <taxon>metagenomes</taxon>
        <taxon>ecological metagenomes</taxon>
    </lineage>
</organism>
<protein>
    <recommendedName>
        <fullName evidence="9">XPG-I domain-containing protein</fullName>
    </recommendedName>
</protein>
<dbReference type="PRINTS" id="PR00853">
    <property type="entry name" value="XPGRADSUPER"/>
</dbReference>
<reference evidence="8" key="1">
    <citation type="journal article" date="2014" name="Front. Microbiol.">
        <title>High frequency of phylogenetically diverse reductive dehalogenase-homologous genes in deep subseafloor sedimentary metagenomes.</title>
        <authorList>
            <person name="Kawai M."/>
            <person name="Futagami T."/>
            <person name="Toyoda A."/>
            <person name="Takaki Y."/>
            <person name="Nishi S."/>
            <person name="Hori S."/>
            <person name="Arai W."/>
            <person name="Tsubouchi T."/>
            <person name="Morono Y."/>
            <person name="Uchiyama I."/>
            <person name="Ito T."/>
            <person name="Fujiyama A."/>
            <person name="Inagaki F."/>
            <person name="Takami H."/>
        </authorList>
    </citation>
    <scope>NUCLEOTIDE SEQUENCE</scope>
    <source>
        <strain evidence="8">Expedition CK06-06</strain>
    </source>
</reference>
<dbReference type="InterPro" id="IPR008918">
    <property type="entry name" value="HhH2"/>
</dbReference>
<dbReference type="InterPro" id="IPR006085">
    <property type="entry name" value="XPG_DNA_repair_N"/>
</dbReference>
<feature type="domain" description="XPG N-terminal" evidence="7">
    <location>
        <begin position="1"/>
        <end position="99"/>
    </location>
</feature>
<keyword evidence="5" id="KW-0460">Magnesium</keyword>
<proteinExistence type="predicted"/>
<evidence type="ECO:0000256" key="1">
    <source>
        <dbReference type="ARBA" id="ARBA00001946"/>
    </source>
</evidence>
<evidence type="ECO:0000256" key="4">
    <source>
        <dbReference type="ARBA" id="ARBA00022801"/>
    </source>
</evidence>
<evidence type="ECO:0000256" key="2">
    <source>
        <dbReference type="ARBA" id="ARBA00022722"/>
    </source>
</evidence>
<dbReference type="CDD" id="cd09900">
    <property type="entry name" value="H3TH_XPG-like"/>
    <property type="match status" value="1"/>
</dbReference>
<evidence type="ECO:0000256" key="3">
    <source>
        <dbReference type="ARBA" id="ARBA00022723"/>
    </source>
</evidence>
<dbReference type="GO" id="GO:0004518">
    <property type="term" value="F:nuclease activity"/>
    <property type="evidence" value="ECO:0007669"/>
    <property type="project" value="UniProtKB-KW"/>
</dbReference>
<accession>X1E6Y1</accession>
<dbReference type="InterPro" id="IPR006086">
    <property type="entry name" value="XPG-I_dom"/>
</dbReference>
<dbReference type="InterPro" id="IPR036279">
    <property type="entry name" value="5-3_exonuclease_C_sf"/>
</dbReference>
<dbReference type="SMART" id="SM00484">
    <property type="entry name" value="XPGI"/>
    <property type="match status" value="1"/>
</dbReference>
<dbReference type="SUPFAM" id="SSF88723">
    <property type="entry name" value="PIN domain-like"/>
    <property type="match status" value="1"/>
</dbReference>
<dbReference type="GO" id="GO:0016787">
    <property type="term" value="F:hydrolase activity"/>
    <property type="evidence" value="ECO:0007669"/>
    <property type="project" value="UniProtKB-KW"/>
</dbReference>
<evidence type="ECO:0000259" key="7">
    <source>
        <dbReference type="SMART" id="SM00485"/>
    </source>
</evidence>
<sequence>MGVKLQELVVKKIVGYPELAGSIIAIDAPNIIMSLFSFTRKNPDGTNAELILDRTQRPISHLYGLFYRLNFYYSKKIFPIFCFDGRVSELKRIITKDQLNDFRFVQKWYKEALESGNKSVAREIALSKEYMWQNIILESKQLLGALGIPYVESPASAESQCASLVKQKIVHYSNSQDYDSLLFGCPLLIQNISKSLRRKVQGKWKYTKITPVRVNLNKMLKRLEINQFQLVDIGLLIGTDYFSGIKGLGPKKSLTLIKKHNQIKNQLPKII</sequence>
<keyword evidence="4" id="KW-0378">Hydrolase</keyword>
<comment type="caution">
    <text evidence="8">The sequence shown here is derived from an EMBL/GenBank/DDBJ whole genome shotgun (WGS) entry which is preliminary data.</text>
</comment>
<keyword evidence="3" id="KW-0479">Metal-binding</keyword>
<comment type="cofactor">
    <cofactor evidence="1">
        <name>Mg(2+)</name>
        <dbReference type="ChEBI" id="CHEBI:18420"/>
    </cofactor>
</comment>
<dbReference type="Gene3D" id="3.40.50.1010">
    <property type="entry name" value="5'-nuclease"/>
    <property type="match status" value="1"/>
</dbReference>
<dbReference type="EMBL" id="BARU01005264">
    <property type="protein sequence ID" value="GAH29001.1"/>
    <property type="molecule type" value="Genomic_DNA"/>
</dbReference>
<name>X1E6Y1_9ZZZZ</name>
<dbReference type="GO" id="GO:0003677">
    <property type="term" value="F:DNA binding"/>
    <property type="evidence" value="ECO:0007669"/>
    <property type="project" value="InterPro"/>
</dbReference>
<dbReference type="GO" id="GO:0046872">
    <property type="term" value="F:metal ion binding"/>
    <property type="evidence" value="ECO:0007669"/>
    <property type="project" value="UniProtKB-KW"/>
</dbReference>
<evidence type="ECO:0000256" key="5">
    <source>
        <dbReference type="ARBA" id="ARBA00022842"/>
    </source>
</evidence>
<dbReference type="AlphaFoldDB" id="X1E6Y1"/>
<dbReference type="Pfam" id="PF00752">
    <property type="entry name" value="XPG_N"/>
    <property type="match status" value="1"/>
</dbReference>
<dbReference type="Gene3D" id="1.10.150.20">
    <property type="entry name" value="5' to 3' exonuclease, C-terminal subdomain"/>
    <property type="match status" value="1"/>
</dbReference>
<dbReference type="InterPro" id="IPR006084">
    <property type="entry name" value="XPG/Rad2"/>
</dbReference>
<dbReference type="Pfam" id="PF00867">
    <property type="entry name" value="XPG_I"/>
    <property type="match status" value="1"/>
</dbReference>
<dbReference type="InterPro" id="IPR029060">
    <property type="entry name" value="PIN-like_dom_sf"/>
</dbReference>
<feature type="domain" description="XPG-I" evidence="6">
    <location>
        <begin position="144"/>
        <end position="225"/>
    </location>
</feature>
<dbReference type="SMART" id="SM00485">
    <property type="entry name" value="XPGN"/>
    <property type="match status" value="1"/>
</dbReference>